<proteinExistence type="predicted"/>
<dbReference type="PANTHER" id="PTHR34203:SF15">
    <property type="entry name" value="SLL1173 PROTEIN"/>
    <property type="match status" value="1"/>
</dbReference>
<reference evidence="2" key="2">
    <citation type="journal article" date="2021" name="PeerJ">
        <title>Extensive microbial diversity within the chicken gut microbiome revealed by metagenomics and culture.</title>
        <authorList>
            <person name="Gilroy R."/>
            <person name="Ravi A."/>
            <person name="Getino M."/>
            <person name="Pursley I."/>
            <person name="Horton D.L."/>
            <person name="Alikhan N.F."/>
            <person name="Baker D."/>
            <person name="Gharbi K."/>
            <person name="Hall N."/>
            <person name="Watson M."/>
            <person name="Adriaenssens E.M."/>
            <person name="Foster-Nyarko E."/>
            <person name="Jarju S."/>
            <person name="Secka A."/>
            <person name="Antonio M."/>
            <person name="Oren A."/>
            <person name="Chaudhuri R.R."/>
            <person name="La Ragione R."/>
            <person name="Hildebrand F."/>
            <person name="Pallen M.J."/>
        </authorList>
    </citation>
    <scope>NUCLEOTIDE SEQUENCE</scope>
    <source>
        <strain evidence="2">CHK160-1198</strain>
    </source>
</reference>
<dbReference type="Pfam" id="PF05050">
    <property type="entry name" value="Methyltransf_21"/>
    <property type="match status" value="1"/>
</dbReference>
<dbReference type="InterPro" id="IPR029063">
    <property type="entry name" value="SAM-dependent_MTases_sf"/>
</dbReference>
<dbReference type="Gene3D" id="3.40.50.150">
    <property type="entry name" value="Vaccinia Virus protein VP39"/>
    <property type="match status" value="1"/>
</dbReference>
<accession>A0A9D1MQ04</accession>
<dbReference type="PANTHER" id="PTHR34203">
    <property type="entry name" value="METHYLTRANSFERASE, FKBM FAMILY PROTEIN"/>
    <property type="match status" value="1"/>
</dbReference>
<name>A0A9D1MQ04_9FIRM</name>
<dbReference type="SUPFAM" id="SSF53335">
    <property type="entry name" value="S-adenosyl-L-methionine-dependent methyltransferases"/>
    <property type="match status" value="1"/>
</dbReference>
<dbReference type="GO" id="GO:0032259">
    <property type="term" value="P:methylation"/>
    <property type="evidence" value="ECO:0007669"/>
    <property type="project" value="UniProtKB-KW"/>
</dbReference>
<dbReference type="AlphaFoldDB" id="A0A9D1MQ04"/>
<gene>
    <name evidence="2" type="ORF">IAB06_03830</name>
</gene>
<dbReference type="EMBL" id="DVNI01000055">
    <property type="protein sequence ID" value="HIU64155.1"/>
    <property type="molecule type" value="Genomic_DNA"/>
</dbReference>
<comment type="caution">
    <text evidence="2">The sequence shown here is derived from an EMBL/GenBank/DDBJ whole genome shotgun (WGS) entry which is preliminary data.</text>
</comment>
<dbReference type="Proteomes" id="UP000824099">
    <property type="component" value="Unassembled WGS sequence"/>
</dbReference>
<dbReference type="GO" id="GO:0008168">
    <property type="term" value="F:methyltransferase activity"/>
    <property type="evidence" value="ECO:0007669"/>
    <property type="project" value="UniProtKB-KW"/>
</dbReference>
<keyword evidence="2" id="KW-0489">Methyltransferase</keyword>
<evidence type="ECO:0000259" key="1">
    <source>
        <dbReference type="Pfam" id="PF05050"/>
    </source>
</evidence>
<dbReference type="InterPro" id="IPR052514">
    <property type="entry name" value="SAM-dependent_MTase"/>
</dbReference>
<sequence>MLTFIRPRKTVWETLKATSKPIVLYGMGNGADKILDWCAENSVQVQAIFASDAFVRGQSFRGFQVVKYSEILEKFVDPLIVLAFASEGQDVLNFFQQLMHKHEVVAPHLPLFAGDEVVSREWLMKYETQLATVYQRLADETSKEVFAGILKYKLSGRPEYLFEIESQRKEDCQTLLTFGVNDVYVDAGAYDGDTIKEFLSYTQGKFKKIFALEPDQKNYKKLTRYINGLELSEIQLYNAGVWHQSALLQFEASGGRQSTLATAGKTLINVAAIDDLVRTDVINYMKFDVEGAELNALRGAKRTIEKCKPQLLLAAYHRDNDLWELPLYLWSLRTDYQIFLRKHPYIPAWEINYIAI</sequence>
<dbReference type="NCBIfam" id="TIGR01444">
    <property type="entry name" value="fkbM_fam"/>
    <property type="match status" value="1"/>
</dbReference>
<evidence type="ECO:0000313" key="2">
    <source>
        <dbReference type="EMBL" id="HIU64155.1"/>
    </source>
</evidence>
<reference evidence="2" key="1">
    <citation type="submission" date="2020-10" db="EMBL/GenBank/DDBJ databases">
        <authorList>
            <person name="Gilroy R."/>
        </authorList>
    </citation>
    <scope>NUCLEOTIDE SEQUENCE</scope>
    <source>
        <strain evidence="2">CHK160-1198</strain>
    </source>
</reference>
<protein>
    <submittedName>
        <fullName evidence="2">FkbM family methyltransferase</fullName>
    </submittedName>
</protein>
<dbReference type="InterPro" id="IPR006342">
    <property type="entry name" value="FkbM_mtfrase"/>
</dbReference>
<feature type="domain" description="Methyltransferase FkbM" evidence="1">
    <location>
        <begin position="186"/>
        <end position="321"/>
    </location>
</feature>
<keyword evidence="2" id="KW-0808">Transferase</keyword>
<evidence type="ECO:0000313" key="3">
    <source>
        <dbReference type="Proteomes" id="UP000824099"/>
    </source>
</evidence>
<organism evidence="2 3">
    <name type="scientific">Candidatus Avacidaminococcus intestinavium</name>
    <dbReference type="NCBI Taxonomy" id="2840684"/>
    <lineage>
        <taxon>Bacteria</taxon>
        <taxon>Bacillati</taxon>
        <taxon>Bacillota</taxon>
        <taxon>Negativicutes</taxon>
        <taxon>Acidaminococcales</taxon>
        <taxon>Acidaminococcaceae</taxon>
        <taxon>Acidaminococcaceae incertae sedis</taxon>
        <taxon>Candidatus Avacidaminococcus</taxon>
    </lineage>
</organism>